<dbReference type="Gene3D" id="1.10.357.10">
    <property type="entry name" value="Tetracycline Repressor, domain 2"/>
    <property type="match status" value="1"/>
</dbReference>
<feature type="domain" description="HTH tetR-type" evidence="5">
    <location>
        <begin position="12"/>
        <end position="72"/>
    </location>
</feature>
<dbReference type="EMBL" id="WBUI01000024">
    <property type="protein sequence ID" value="KAB2929991.1"/>
    <property type="molecule type" value="Genomic_DNA"/>
</dbReference>
<dbReference type="Proteomes" id="UP000460298">
    <property type="component" value="Unassembled WGS sequence"/>
</dbReference>
<dbReference type="Pfam" id="PF00440">
    <property type="entry name" value="TetR_N"/>
    <property type="match status" value="1"/>
</dbReference>
<evidence type="ECO:0000259" key="5">
    <source>
        <dbReference type="PROSITE" id="PS50977"/>
    </source>
</evidence>
<proteinExistence type="predicted"/>
<feature type="DNA-binding region" description="H-T-H motif" evidence="4">
    <location>
        <begin position="35"/>
        <end position="54"/>
    </location>
</feature>
<evidence type="ECO:0000313" key="6">
    <source>
        <dbReference type="EMBL" id="KAB2929991.1"/>
    </source>
</evidence>
<accession>A0A833GYB8</accession>
<evidence type="ECO:0000256" key="4">
    <source>
        <dbReference type="PROSITE-ProRule" id="PRU00335"/>
    </source>
</evidence>
<dbReference type="SUPFAM" id="SSF46689">
    <property type="entry name" value="Homeodomain-like"/>
    <property type="match status" value="1"/>
</dbReference>
<dbReference type="InterPro" id="IPR050109">
    <property type="entry name" value="HTH-type_TetR-like_transc_reg"/>
</dbReference>
<dbReference type="Gene3D" id="1.10.10.60">
    <property type="entry name" value="Homeodomain-like"/>
    <property type="match status" value="1"/>
</dbReference>
<dbReference type="GO" id="GO:0000976">
    <property type="term" value="F:transcription cis-regulatory region binding"/>
    <property type="evidence" value="ECO:0007669"/>
    <property type="project" value="TreeGrafter"/>
</dbReference>
<evidence type="ECO:0000256" key="3">
    <source>
        <dbReference type="ARBA" id="ARBA00023163"/>
    </source>
</evidence>
<dbReference type="InterPro" id="IPR001647">
    <property type="entry name" value="HTH_TetR"/>
</dbReference>
<dbReference type="InterPro" id="IPR036271">
    <property type="entry name" value="Tet_transcr_reg_TetR-rel_C_sf"/>
</dbReference>
<reference evidence="6 7" key="1">
    <citation type="submission" date="2019-10" db="EMBL/GenBank/DDBJ databases">
        <title>Extracellular Electron Transfer in a Candidatus Methanoperedens spp. Enrichment Culture.</title>
        <authorList>
            <person name="Berger S."/>
            <person name="Rangel Shaw D."/>
            <person name="Berben T."/>
            <person name="In 'T Zandt M."/>
            <person name="Frank J."/>
            <person name="Reimann J."/>
            <person name="Jetten M.S.M."/>
            <person name="Welte C.U."/>
        </authorList>
    </citation>
    <scope>NUCLEOTIDE SEQUENCE [LARGE SCALE GENOMIC DNA]</scope>
    <source>
        <strain evidence="6">SB12</strain>
    </source>
</reference>
<keyword evidence="1" id="KW-0805">Transcription regulation</keyword>
<dbReference type="PRINTS" id="PR00455">
    <property type="entry name" value="HTHTETR"/>
</dbReference>
<gene>
    <name evidence="6" type="ORF">F9K24_18340</name>
</gene>
<dbReference type="PANTHER" id="PTHR30055:SF220">
    <property type="entry name" value="TETR-FAMILY REGULATORY PROTEIN"/>
    <property type="match status" value="1"/>
</dbReference>
<evidence type="ECO:0000256" key="1">
    <source>
        <dbReference type="ARBA" id="ARBA00023015"/>
    </source>
</evidence>
<dbReference type="PROSITE" id="PS50977">
    <property type="entry name" value="HTH_TETR_2"/>
    <property type="match status" value="1"/>
</dbReference>
<dbReference type="GO" id="GO:0003700">
    <property type="term" value="F:DNA-binding transcription factor activity"/>
    <property type="evidence" value="ECO:0007669"/>
    <property type="project" value="TreeGrafter"/>
</dbReference>
<evidence type="ECO:0000313" key="7">
    <source>
        <dbReference type="Proteomes" id="UP000460298"/>
    </source>
</evidence>
<evidence type="ECO:0000256" key="2">
    <source>
        <dbReference type="ARBA" id="ARBA00023125"/>
    </source>
</evidence>
<dbReference type="SUPFAM" id="SSF48498">
    <property type="entry name" value="Tetracyclin repressor-like, C-terminal domain"/>
    <property type="match status" value="1"/>
</dbReference>
<keyword evidence="3" id="KW-0804">Transcription</keyword>
<dbReference type="InterPro" id="IPR009057">
    <property type="entry name" value="Homeodomain-like_sf"/>
</dbReference>
<sequence length="218" mass="24906">MARKAKTEEQVADFRGRILDAALGLIEANGLKGLTMRRLAARLDVTATTIYNYFRNRDELYYAVRASGFERLHERLNTAITRKKSPADRLKALITAYVQFGLENAEYFDLMFVNRSVPKYRDMVGTEFESVALVDLESGLRVFGLVASVIGEYRALSSSRIRYLTERFWCETTGLVALINSQLLHEVEANVQKFCAQMIDDMHSGMLHSLDRYTIDKK</sequence>
<dbReference type="InterPro" id="IPR025996">
    <property type="entry name" value="MT1864/Rv1816-like_C"/>
</dbReference>
<name>A0A833GYB8_9LEPT</name>
<comment type="caution">
    <text evidence="6">The sequence shown here is derived from an EMBL/GenBank/DDBJ whole genome shotgun (WGS) entry which is preliminary data.</text>
</comment>
<dbReference type="Pfam" id="PF13305">
    <property type="entry name" value="TetR_C_33"/>
    <property type="match status" value="1"/>
</dbReference>
<protein>
    <submittedName>
        <fullName evidence="6">TetR/AcrR family transcriptional regulator</fullName>
    </submittedName>
</protein>
<keyword evidence="2 4" id="KW-0238">DNA-binding</keyword>
<organism evidence="6 7">
    <name type="scientific">Leptonema illini</name>
    <dbReference type="NCBI Taxonomy" id="183"/>
    <lineage>
        <taxon>Bacteria</taxon>
        <taxon>Pseudomonadati</taxon>
        <taxon>Spirochaetota</taxon>
        <taxon>Spirochaetia</taxon>
        <taxon>Leptospirales</taxon>
        <taxon>Leptospiraceae</taxon>
        <taxon>Leptonema</taxon>
    </lineage>
</organism>
<dbReference type="AlphaFoldDB" id="A0A833GYB8"/>
<dbReference type="PANTHER" id="PTHR30055">
    <property type="entry name" value="HTH-TYPE TRANSCRIPTIONAL REGULATOR RUTR"/>
    <property type="match status" value="1"/>
</dbReference>